<feature type="transmembrane region" description="Helical" evidence="1">
    <location>
        <begin position="43"/>
        <end position="62"/>
    </location>
</feature>
<evidence type="ECO:0000313" key="3">
    <source>
        <dbReference type="Proteomes" id="UP001479606"/>
    </source>
</evidence>
<name>A0ABU9LX32_9BACT</name>
<organism evidence="2 3">
    <name type="scientific">Hymenobacter segetis</name>
    <dbReference type="NCBI Taxonomy" id="2025509"/>
    <lineage>
        <taxon>Bacteria</taxon>
        <taxon>Pseudomonadati</taxon>
        <taxon>Bacteroidota</taxon>
        <taxon>Cytophagia</taxon>
        <taxon>Cytophagales</taxon>
        <taxon>Hymenobacteraceae</taxon>
        <taxon>Hymenobacter</taxon>
    </lineage>
</organism>
<evidence type="ECO:0000256" key="1">
    <source>
        <dbReference type="SAM" id="Phobius"/>
    </source>
</evidence>
<protein>
    <submittedName>
        <fullName evidence="2">Uncharacterized protein</fullName>
    </submittedName>
</protein>
<keyword evidence="1" id="KW-0472">Membrane</keyword>
<dbReference type="Proteomes" id="UP001479606">
    <property type="component" value="Unassembled WGS sequence"/>
</dbReference>
<gene>
    <name evidence="2" type="ORF">AAFH49_12695</name>
</gene>
<keyword evidence="1" id="KW-1133">Transmembrane helix</keyword>
<proteinExistence type="predicted"/>
<dbReference type="EMBL" id="JBCEVZ010000028">
    <property type="protein sequence ID" value="MEL5995068.1"/>
    <property type="molecule type" value="Genomic_DNA"/>
</dbReference>
<feature type="transmembrane region" description="Helical" evidence="1">
    <location>
        <begin position="69"/>
        <end position="89"/>
    </location>
</feature>
<feature type="transmembrane region" description="Helical" evidence="1">
    <location>
        <begin position="101"/>
        <end position="122"/>
    </location>
</feature>
<keyword evidence="3" id="KW-1185">Reference proteome</keyword>
<reference evidence="2 3" key="1">
    <citation type="journal article" date="2018" name="Arch. Microbiol.">
        <title>Hymenobacter segetis sp. nov., isolated from soil.</title>
        <authorList>
            <person name="Ten L.N."/>
            <person name="Lim S.J."/>
            <person name="Kim B.O."/>
            <person name="Kang I.K."/>
            <person name="Jung H.Y."/>
        </authorList>
    </citation>
    <scope>NUCLEOTIDE SEQUENCE [LARGE SCALE GENOMIC DNA]</scope>
    <source>
        <strain evidence="2 3">S7-3-11</strain>
    </source>
</reference>
<dbReference type="RefSeq" id="WP_342298592.1">
    <property type="nucleotide sequence ID" value="NZ_JBCEVZ010000028.1"/>
</dbReference>
<keyword evidence="1" id="KW-0812">Transmembrane</keyword>
<accession>A0ABU9LX32</accession>
<comment type="caution">
    <text evidence="2">The sequence shown here is derived from an EMBL/GenBank/DDBJ whole genome shotgun (WGS) entry which is preliminary data.</text>
</comment>
<sequence length="134" mass="15252">MQPDPQRNPYVLASNILFAGLALSTVCWLLSKQFYPQPAVAHPLSPWVLVGAGLLMLGWYYAIRLGQRWARVLLLILFVTSVALTLTYHPERVMHQLRTDWLFALSNGVNYASQVWALILLFRTPRPSPVPQPR</sequence>
<feature type="transmembrane region" description="Helical" evidence="1">
    <location>
        <begin position="12"/>
        <end position="31"/>
    </location>
</feature>
<evidence type="ECO:0000313" key="2">
    <source>
        <dbReference type="EMBL" id="MEL5995068.1"/>
    </source>
</evidence>